<accession>X1AS47</accession>
<sequence>LCTKQRQGSSAIFLPPGKKTFLAYYMFTTRFINTETTYTGESYVEVDVKAGETQYYRVRLSKKPLFKPVFEIIKEEAEVAKPYLQGCKFAFTRTPKE</sequence>
<comment type="caution">
    <text evidence="1">The sequence shown here is derived from an EMBL/GenBank/DDBJ whole genome shotgun (WGS) entry which is preliminary data.</text>
</comment>
<proteinExistence type="predicted"/>
<gene>
    <name evidence="1" type="ORF">S01H4_32097</name>
</gene>
<feature type="non-terminal residue" evidence="1">
    <location>
        <position position="1"/>
    </location>
</feature>
<organism evidence="1">
    <name type="scientific">marine sediment metagenome</name>
    <dbReference type="NCBI Taxonomy" id="412755"/>
    <lineage>
        <taxon>unclassified sequences</taxon>
        <taxon>metagenomes</taxon>
        <taxon>ecological metagenomes</taxon>
    </lineage>
</organism>
<reference evidence="1" key="1">
    <citation type="journal article" date="2014" name="Front. Microbiol.">
        <title>High frequency of phylogenetically diverse reductive dehalogenase-homologous genes in deep subseafloor sedimentary metagenomes.</title>
        <authorList>
            <person name="Kawai M."/>
            <person name="Futagami T."/>
            <person name="Toyoda A."/>
            <person name="Takaki Y."/>
            <person name="Nishi S."/>
            <person name="Hori S."/>
            <person name="Arai W."/>
            <person name="Tsubouchi T."/>
            <person name="Morono Y."/>
            <person name="Uchiyama I."/>
            <person name="Ito T."/>
            <person name="Fujiyama A."/>
            <person name="Inagaki F."/>
            <person name="Takami H."/>
        </authorList>
    </citation>
    <scope>NUCLEOTIDE SEQUENCE</scope>
    <source>
        <strain evidence="1">Expedition CK06-06</strain>
    </source>
</reference>
<dbReference type="EMBL" id="BART01016733">
    <property type="protein sequence ID" value="GAG85515.1"/>
    <property type="molecule type" value="Genomic_DNA"/>
</dbReference>
<name>X1AS47_9ZZZZ</name>
<evidence type="ECO:0000313" key="1">
    <source>
        <dbReference type="EMBL" id="GAG85515.1"/>
    </source>
</evidence>
<dbReference type="AlphaFoldDB" id="X1AS47"/>
<protein>
    <submittedName>
        <fullName evidence="1">Uncharacterized protein</fullName>
    </submittedName>
</protein>